<dbReference type="EMBL" id="KZ665294">
    <property type="protein sequence ID" value="PPS00446.1"/>
    <property type="molecule type" value="Genomic_DNA"/>
</dbReference>
<gene>
    <name evidence="1" type="ORF">GOBAR_AA20214</name>
</gene>
<dbReference type="PANTHER" id="PTHR46137:SF2">
    <property type="entry name" value="OS09G0526800 PROTEIN"/>
    <property type="match status" value="1"/>
</dbReference>
<evidence type="ECO:0000313" key="1">
    <source>
        <dbReference type="EMBL" id="PPS00446.1"/>
    </source>
</evidence>
<proteinExistence type="predicted"/>
<sequence length="201" mass="22234">MGMGDANEYTNDRVTWPYAPHGLRTRACLRDHIMTNPKGTYEELFQILHGQPLGVRRCVDWAALEQIVMAEHGNPGIVQFYIGGLVRHRSPSSFWIDLIPTTDIYDPSRSKNNCEDFALYCKTGLLIMEKQGVGKSGQASFVIRASLAALLSSLLKLLMPSPIGMATVTAGMYYMSQYATDIDVQSDVIKVAVKDLVMSLG</sequence>
<dbReference type="AlphaFoldDB" id="A0A2P5XAU1"/>
<dbReference type="Proteomes" id="UP000239757">
    <property type="component" value="Unassembled WGS sequence"/>
</dbReference>
<organism evidence="1 2">
    <name type="scientific">Gossypium barbadense</name>
    <name type="common">Sea Island cotton</name>
    <name type="synonym">Hibiscus barbadensis</name>
    <dbReference type="NCBI Taxonomy" id="3634"/>
    <lineage>
        <taxon>Eukaryota</taxon>
        <taxon>Viridiplantae</taxon>
        <taxon>Streptophyta</taxon>
        <taxon>Embryophyta</taxon>
        <taxon>Tracheophyta</taxon>
        <taxon>Spermatophyta</taxon>
        <taxon>Magnoliopsida</taxon>
        <taxon>eudicotyledons</taxon>
        <taxon>Gunneridae</taxon>
        <taxon>Pentapetalae</taxon>
        <taxon>rosids</taxon>
        <taxon>malvids</taxon>
        <taxon>Malvales</taxon>
        <taxon>Malvaceae</taxon>
        <taxon>Malvoideae</taxon>
        <taxon>Gossypium</taxon>
    </lineage>
</organism>
<name>A0A2P5XAU1_GOSBA</name>
<accession>A0A2P5XAU1</accession>
<evidence type="ECO:0000313" key="2">
    <source>
        <dbReference type="Proteomes" id="UP000239757"/>
    </source>
</evidence>
<protein>
    <submittedName>
        <fullName evidence="1">Uncharacterized protein</fullName>
    </submittedName>
</protein>
<reference evidence="1 2" key="1">
    <citation type="submission" date="2015-01" db="EMBL/GenBank/DDBJ databases">
        <title>Genome of allotetraploid Gossypium barbadense reveals genomic plasticity and fiber elongation in cotton evolution.</title>
        <authorList>
            <person name="Chen X."/>
            <person name="Liu X."/>
            <person name="Zhao B."/>
            <person name="Zheng H."/>
            <person name="Hu Y."/>
            <person name="Lu G."/>
            <person name="Yang C."/>
            <person name="Chen J."/>
            <person name="Shan C."/>
            <person name="Zhang L."/>
            <person name="Zhou Y."/>
            <person name="Wang L."/>
            <person name="Guo W."/>
            <person name="Bai Y."/>
            <person name="Ruan J."/>
            <person name="Shangguan X."/>
            <person name="Mao Y."/>
            <person name="Jiang J."/>
            <person name="Zhu Y."/>
            <person name="Lei J."/>
            <person name="Kang H."/>
            <person name="Chen S."/>
            <person name="He X."/>
            <person name="Wang R."/>
            <person name="Wang Y."/>
            <person name="Chen J."/>
            <person name="Wang L."/>
            <person name="Yu S."/>
            <person name="Wang B."/>
            <person name="Wei J."/>
            <person name="Song S."/>
            <person name="Lu X."/>
            <person name="Gao Z."/>
            <person name="Gu W."/>
            <person name="Deng X."/>
            <person name="Ma D."/>
            <person name="Wang S."/>
            <person name="Liang W."/>
            <person name="Fang L."/>
            <person name="Cai C."/>
            <person name="Zhu X."/>
            <person name="Zhou B."/>
            <person name="Zhang Y."/>
            <person name="Chen Z."/>
            <person name="Xu S."/>
            <person name="Zhu R."/>
            <person name="Wang S."/>
            <person name="Zhang T."/>
            <person name="Zhao G."/>
        </authorList>
    </citation>
    <scope>NUCLEOTIDE SEQUENCE [LARGE SCALE GENOMIC DNA]</scope>
    <source>
        <strain evidence="2">cv. Xinhai21</strain>
        <tissue evidence="1">Leaf</tissue>
    </source>
</reference>
<dbReference type="PANTHER" id="PTHR46137">
    <property type="entry name" value="OS05G0310600 PROTEIN"/>
    <property type="match status" value="1"/>
</dbReference>